<name>A0A2W1JDP1_9CYAN</name>
<dbReference type="SUPFAM" id="SSF54593">
    <property type="entry name" value="Glyoxalase/Bleomycin resistance protein/Dihydroxybiphenyl dioxygenase"/>
    <property type="match status" value="1"/>
</dbReference>
<comment type="caution">
    <text evidence="7">The sequence shown here is derived from an EMBL/GenBank/DDBJ whole genome shotgun (WGS) entry which is preliminary data.</text>
</comment>
<keyword evidence="4 5" id="KW-0408">Iron</keyword>
<dbReference type="Pfam" id="PF13669">
    <property type="entry name" value="Glyoxalase_4"/>
    <property type="match status" value="1"/>
</dbReference>
<dbReference type="InterPro" id="IPR037523">
    <property type="entry name" value="VOC_core"/>
</dbReference>
<comment type="cofactor">
    <cofactor evidence="5">
        <name>Fe cation</name>
        <dbReference type="ChEBI" id="CHEBI:24875"/>
    </cofactor>
    <text evidence="5">Binds 1 Fe cation per subunit.</text>
</comment>
<feature type="binding site" evidence="5">
    <location>
        <position position="229"/>
    </location>
    <ligand>
        <name>Fe cation</name>
        <dbReference type="ChEBI" id="CHEBI:24875"/>
    </ligand>
</feature>
<dbReference type="CDD" id="cd08342">
    <property type="entry name" value="HPPD_N_like"/>
    <property type="match status" value="1"/>
</dbReference>
<evidence type="ECO:0000313" key="7">
    <source>
        <dbReference type="EMBL" id="PZD71909.1"/>
    </source>
</evidence>
<keyword evidence="7" id="KW-0670">Pyruvate</keyword>
<dbReference type="CDD" id="cd07250">
    <property type="entry name" value="HPPD_C_like"/>
    <property type="match status" value="1"/>
</dbReference>
<dbReference type="EMBL" id="PQWO01000013">
    <property type="protein sequence ID" value="PZD71909.1"/>
    <property type="molecule type" value="Genomic_DNA"/>
</dbReference>
<comment type="similarity">
    <text evidence="1">Belongs to the 4HPPD family.</text>
</comment>
<protein>
    <submittedName>
        <fullName evidence="7">4-hydroxyphenylpyruvate dioxygenase</fullName>
        <ecNumber evidence="7">1.13.11.27</ecNumber>
    </submittedName>
</protein>
<evidence type="ECO:0000256" key="1">
    <source>
        <dbReference type="ARBA" id="ARBA00005877"/>
    </source>
</evidence>
<reference evidence="7 8" key="1">
    <citation type="journal article" date="2018" name="Sci. Rep.">
        <title>A novel species of the marine cyanobacterium Acaryochloris with a unique pigment content and lifestyle.</title>
        <authorList>
            <person name="Partensky F."/>
            <person name="Six C."/>
            <person name="Ratin M."/>
            <person name="Garczarek L."/>
            <person name="Vaulot D."/>
            <person name="Probert I."/>
            <person name="Calteau A."/>
            <person name="Gourvil P."/>
            <person name="Marie D."/>
            <person name="Grebert T."/>
            <person name="Bouchier C."/>
            <person name="Le Panse S."/>
            <person name="Gachenot M."/>
            <person name="Rodriguez F."/>
            <person name="Garrido J.L."/>
        </authorList>
    </citation>
    <scope>NUCLEOTIDE SEQUENCE [LARGE SCALE GENOMIC DNA]</scope>
    <source>
        <strain evidence="7 8">RCC1774</strain>
    </source>
</reference>
<keyword evidence="8" id="KW-1185">Reference proteome</keyword>
<feature type="domain" description="VOC" evidence="6">
    <location>
        <begin position="2"/>
        <end position="125"/>
    </location>
</feature>
<organism evidence="7 8">
    <name type="scientific">Acaryochloris thomasi RCC1774</name>
    <dbReference type="NCBI Taxonomy" id="1764569"/>
    <lineage>
        <taxon>Bacteria</taxon>
        <taxon>Bacillati</taxon>
        <taxon>Cyanobacteriota</taxon>
        <taxon>Cyanophyceae</taxon>
        <taxon>Acaryochloridales</taxon>
        <taxon>Acaryochloridaceae</taxon>
        <taxon>Acaryochloris</taxon>
        <taxon>Acaryochloris thomasi</taxon>
    </lineage>
</organism>
<dbReference type="PIRSF" id="PIRSF009283">
    <property type="entry name" value="HPP_dOase"/>
    <property type="match status" value="1"/>
</dbReference>
<feature type="binding site" evidence="5">
    <location>
        <position position="151"/>
    </location>
    <ligand>
        <name>Fe cation</name>
        <dbReference type="ChEBI" id="CHEBI:24875"/>
    </ligand>
</feature>
<dbReference type="Proteomes" id="UP000248857">
    <property type="component" value="Unassembled WGS sequence"/>
</dbReference>
<dbReference type="NCBIfam" id="TIGR01263">
    <property type="entry name" value="4HPPD"/>
    <property type="match status" value="1"/>
</dbReference>
<feature type="binding site" evidence="5">
    <location>
        <position position="308"/>
    </location>
    <ligand>
        <name>Fe cation</name>
        <dbReference type="ChEBI" id="CHEBI:24875"/>
    </ligand>
</feature>
<dbReference type="Pfam" id="PF00903">
    <property type="entry name" value="Glyoxalase"/>
    <property type="match status" value="1"/>
</dbReference>
<evidence type="ECO:0000256" key="3">
    <source>
        <dbReference type="ARBA" id="ARBA00022737"/>
    </source>
</evidence>
<evidence type="ECO:0000256" key="5">
    <source>
        <dbReference type="PIRSR" id="PIRSR009283-1"/>
    </source>
</evidence>
<feature type="domain" description="VOC" evidence="6">
    <location>
        <begin position="148"/>
        <end position="287"/>
    </location>
</feature>
<evidence type="ECO:0000259" key="6">
    <source>
        <dbReference type="PROSITE" id="PS51819"/>
    </source>
</evidence>
<dbReference type="OrthoDB" id="9780241at2"/>
<dbReference type="InterPro" id="IPR041736">
    <property type="entry name" value="4OHPhenylPyrv_dOase_N"/>
</dbReference>
<keyword evidence="7" id="KW-0223">Dioxygenase</keyword>
<keyword evidence="2 5" id="KW-0479">Metal-binding</keyword>
<evidence type="ECO:0000313" key="8">
    <source>
        <dbReference type="Proteomes" id="UP000248857"/>
    </source>
</evidence>
<dbReference type="PANTHER" id="PTHR11959:SF1">
    <property type="entry name" value="4-HYDROXYPHENYLPYRUVATE DIOXYGENASE"/>
    <property type="match status" value="1"/>
</dbReference>
<evidence type="ECO:0000256" key="2">
    <source>
        <dbReference type="ARBA" id="ARBA00022723"/>
    </source>
</evidence>
<dbReference type="Gene3D" id="3.10.180.10">
    <property type="entry name" value="2,3-Dihydroxybiphenyl 1,2-Dioxygenase, domain 1"/>
    <property type="match status" value="2"/>
</dbReference>
<keyword evidence="7" id="KW-0560">Oxidoreductase</keyword>
<dbReference type="PROSITE" id="PS51819">
    <property type="entry name" value="VOC"/>
    <property type="match status" value="2"/>
</dbReference>
<dbReference type="InterPro" id="IPR041735">
    <property type="entry name" value="4OHPhenylPyrv_dOase_C"/>
</dbReference>
<dbReference type="InterPro" id="IPR004360">
    <property type="entry name" value="Glyas_Fos-R_dOase_dom"/>
</dbReference>
<sequence>MDIDHAHFYVHDAERSRDWFVRTMGFRAIGQQQDLKTQTEILQTGAVTIRVSSPRTSSSPVAAYLKQHPPGVADLAFRVTDLEALLERVKRHRVSLLSSSPSDRHQVTIQGWGNLRHTLVQSQAKASSASTTSEAIDSPVDNGPTLLKIDHAVLNVERDQLQDAIGWYQAVLGFEARDYFNIQTERSALCSQVLVHPEGTAQFPINEPASMRSQIQEFLDCNHGPGIQHIALSTVNITQTVRQLRQRGLSFLEIPPSYYAQLRQQASSMLELEAIEEQRILVELQQPSQALLQTFTQPIFAQPTFFFEVIERRLRARGFGERNFTALFEAIEREQLKRGTLV</sequence>
<dbReference type="InterPro" id="IPR029068">
    <property type="entry name" value="Glyas_Bleomycin-R_OHBP_Dase"/>
</dbReference>
<dbReference type="AlphaFoldDB" id="A0A2W1JDP1"/>
<dbReference type="RefSeq" id="WP_110987519.1">
    <property type="nucleotide sequence ID" value="NZ_CAWNWM010000013.1"/>
</dbReference>
<gene>
    <name evidence="7" type="primary">hpd_1</name>
    <name evidence="7" type="ORF">C1752_04278</name>
</gene>
<dbReference type="GO" id="GO:0003868">
    <property type="term" value="F:4-hydroxyphenylpyruvate dioxygenase activity"/>
    <property type="evidence" value="ECO:0007669"/>
    <property type="project" value="UniProtKB-EC"/>
</dbReference>
<accession>A0A2W1JDP1</accession>
<dbReference type="EC" id="1.13.11.27" evidence="7"/>
<keyword evidence="3" id="KW-0677">Repeat</keyword>
<evidence type="ECO:0000256" key="4">
    <source>
        <dbReference type="ARBA" id="ARBA00023004"/>
    </source>
</evidence>
<proteinExistence type="inferred from homology"/>
<dbReference type="GO" id="GO:0046872">
    <property type="term" value="F:metal ion binding"/>
    <property type="evidence" value="ECO:0007669"/>
    <property type="project" value="UniProtKB-KW"/>
</dbReference>
<dbReference type="InterPro" id="IPR005956">
    <property type="entry name" value="4OHPhenylPyrv_dOase"/>
</dbReference>
<dbReference type="PANTHER" id="PTHR11959">
    <property type="entry name" value="4-HYDROXYPHENYLPYRUVATE DIOXYGENASE"/>
    <property type="match status" value="1"/>
</dbReference>
<dbReference type="GO" id="GO:0006572">
    <property type="term" value="P:L-tyrosine catabolic process"/>
    <property type="evidence" value="ECO:0007669"/>
    <property type="project" value="TreeGrafter"/>
</dbReference>